<name>A0ABY6CGN4_9HYPH</name>
<evidence type="ECO:0000313" key="1">
    <source>
        <dbReference type="EMBL" id="UXN70407.1"/>
    </source>
</evidence>
<sequence>MDLPDRHMLLGMALGAVCATVLAAIGPGFVVKAFGDEFAAPGFDPSQLVKFEGTNYLVENEDWVSTTPLSSTRVKKIEMGKVSYVDITTTATGTYSTDAMFSNHIQYPGISVERAPWPHNRNRNHFSFWSNGSWSSFNSKPGNSWFYLNTGAVTLSQLGDVVCVATASVRVC</sequence>
<keyword evidence="2" id="KW-1185">Reference proteome</keyword>
<accession>A0ABY6CGN4</accession>
<dbReference type="RefSeq" id="WP_262169437.1">
    <property type="nucleotide sequence ID" value="NZ_CP104965.1"/>
</dbReference>
<proteinExistence type="predicted"/>
<dbReference type="EMBL" id="CP104965">
    <property type="protein sequence ID" value="UXN70407.1"/>
    <property type="molecule type" value="Genomic_DNA"/>
</dbReference>
<gene>
    <name evidence="1" type="ORF">N8A98_04205</name>
</gene>
<reference evidence="1 2" key="1">
    <citation type="submission" date="2022-09" db="EMBL/GenBank/DDBJ databases">
        <title>Interaction between co-microsymbionts with complementary sets of symbiotic genes in legume-rhizobium systems.</title>
        <authorList>
            <person name="Safronova V."/>
            <person name="Sazanova A."/>
            <person name="Afonin A."/>
            <person name="Chirak E."/>
        </authorList>
    </citation>
    <scope>NUCLEOTIDE SEQUENCE [LARGE SCALE GENOMIC DNA]</scope>
    <source>
        <strain evidence="1 2">A18/4-1</strain>
    </source>
</reference>
<dbReference type="Proteomes" id="UP001061862">
    <property type="component" value="Chromosome"/>
</dbReference>
<evidence type="ECO:0000313" key="2">
    <source>
        <dbReference type="Proteomes" id="UP001061862"/>
    </source>
</evidence>
<protein>
    <submittedName>
        <fullName evidence="1">Uncharacterized protein</fullName>
    </submittedName>
</protein>
<organism evidence="1 2">
    <name type="scientific">Devosia neptuniae</name>
    <dbReference type="NCBI Taxonomy" id="191302"/>
    <lineage>
        <taxon>Bacteria</taxon>
        <taxon>Pseudomonadati</taxon>
        <taxon>Pseudomonadota</taxon>
        <taxon>Alphaproteobacteria</taxon>
        <taxon>Hyphomicrobiales</taxon>
        <taxon>Devosiaceae</taxon>
        <taxon>Devosia</taxon>
    </lineage>
</organism>